<dbReference type="AlphaFoldDB" id="J4X2D3"/>
<dbReference type="SUPFAM" id="SSF53254">
    <property type="entry name" value="Phosphoglycerate mutase-like"/>
    <property type="match status" value="1"/>
</dbReference>
<accession>J4X2D3</accession>
<dbReference type="Proteomes" id="UP000010116">
    <property type="component" value="Unassembled WGS sequence"/>
</dbReference>
<dbReference type="Pfam" id="PF00300">
    <property type="entry name" value="His_Phos_1"/>
    <property type="match status" value="1"/>
</dbReference>
<protein>
    <submittedName>
        <fullName evidence="2">Putative phosphohistidine phosphatase, SixA</fullName>
    </submittedName>
</protein>
<organism evidence="2 3">
    <name type="scientific">SAR86 cluster bacterium SAR86B</name>
    <dbReference type="NCBI Taxonomy" id="1123867"/>
    <lineage>
        <taxon>Bacteria</taxon>
        <taxon>Pseudomonadati</taxon>
        <taxon>Pseudomonadota</taxon>
        <taxon>Gammaproteobacteria</taxon>
        <taxon>SAR86 cluster</taxon>
    </lineage>
</organism>
<dbReference type="InterPro" id="IPR029033">
    <property type="entry name" value="His_PPase_superfam"/>
</dbReference>
<gene>
    <name evidence="2" type="ORF">NT02SARS_0052</name>
</gene>
<reference evidence="2 3" key="1">
    <citation type="journal article" date="2012" name="ISME J.">
        <title>Genomic insights to SAR86, an abundant and uncultivated marine bacterial lineage.</title>
        <authorList>
            <person name="Dupont C.L."/>
            <person name="Rusch D.B."/>
            <person name="Yooseph S."/>
            <person name="Lombardo M.J."/>
            <person name="Richter R.A."/>
            <person name="Valas R."/>
            <person name="Novotny M."/>
            <person name="Yee-Greenbaum J."/>
            <person name="Selengut J.D."/>
            <person name="Haft D.H."/>
            <person name="Halpern A.L."/>
            <person name="Lasken R.S."/>
            <person name="Nealson K."/>
            <person name="Friedman R."/>
            <person name="Venter J.C."/>
        </authorList>
    </citation>
    <scope>NUCLEOTIDE SEQUENCE [LARGE SCALE GENOMIC DNA]</scope>
</reference>
<evidence type="ECO:0000313" key="3">
    <source>
        <dbReference type="Proteomes" id="UP000010116"/>
    </source>
</evidence>
<feature type="binding site" evidence="1">
    <location>
        <position position="58"/>
    </location>
    <ligand>
        <name>substrate</name>
    </ligand>
</feature>
<evidence type="ECO:0000256" key="1">
    <source>
        <dbReference type="PIRSR" id="PIRSR613078-2"/>
    </source>
</evidence>
<dbReference type="EMBL" id="JH611165">
    <property type="protein sequence ID" value="EJP73500.1"/>
    <property type="molecule type" value="Genomic_DNA"/>
</dbReference>
<dbReference type="PANTHER" id="PTHR47623:SF1">
    <property type="entry name" value="OS09G0287300 PROTEIN"/>
    <property type="match status" value="1"/>
</dbReference>
<sequence>MKEIYLLRHAKSSWDDRSIGDFHRPLTSRGINDSLNLSKYIKNNGIYVDHIYSSPSYRTRETLDYIVDSITTSKTKITFKEGIYSCTNNYLIDLIRGCSEVDKKIMFVGHNPALHLVFEELSQSRINKYPTCSFSSFSLNTNWDKIAPEKCKLRLSVKPKDLINEN</sequence>
<name>J4X2D3_9GAMM</name>
<dbReference type="CDD" id="cd07067">
    <property type="entry name" value="HP_PGM_like"/>
    <property type="match status" value="1"/>
</dbReference>
<evidence type="ECO:0000313" key="2">
    <source>
        <dbReference type="EMBL" id="EJP73500.1"/>
    </source>
</evidence>
<dbReference type="HOGENOM" id="CLU_084603_2_2_6"/>
<dbReference type="PANTHER" id="PTHR47623">
    <property type="entry name" value="OS09G0287300 PROTEIN"/>
    <property type="match status" value="1"/>
</dbReference>
<proteinExistence type="predicted"/>
<dbReference type="Gene3D" id="3.40.50.1240">
    <property type="entry name" value="Phosphoglycerate mutase-like"/>
    <property type="match status" value="1"/>
</dbReference>
<dbReference type="InterPro" id="IPR013078">
    <property type="entry name" value="His_Pase_superF_clade-1"/>
</dbReference>